<feature type="domain" description="HTH gntR-type" evidence="4">
    <location>
        <begin position="4"/>
        <end position="71"/>
    </location>
</feature>
<evidence type="ECO:0000256" key="1">
    <source>
        <dbReference type="ARBA" id="ARBA00023015"/>
    </source>
</evidence>
<evidence type="ECO:0000259" key="4">
    <source>
        <dbReference type="PROSITE" id="PS50949"/>
    </source>
</evidence>
<reference evidence="5" key="2">
    <citation type="submission" date="2021-04" db="EMBL/GenBank/DDBJ databases">
        <authorList>
            <person name="Gilroy R."/>
        </authorList>
    </citation>
    <scope>NUCLEOTIDE SEQUENCE</scope>
    <source>
        <strain evidence="5">ChiHejej3B27-3195</strain>
    </source>
</reference>
<dbReference type="InterPro" id="IPR036388">
    <property type="entry name" value="WH-like_DNA-bd_sf"/>
</dbReference>
<dbReference type="Pfam" id="PF00392">
    <property type="entry name" value="GntR"/>
    <property type="match status" value="1"/>
</dbReference>
<reference evidence="5" key="1">
    <citation type="journal article" date="2021" name="PeerJ">
        <title>Extensive microbial diversity within the chicken gut microbiome revealed by metagenomics and culture.</title>
        <authorList>
            <person name="Gilroy R."/>
            <person name="Ravi A."/>
            <person name="Getino M."/>
            <person name="Pursley I."/>
            <person name="Horton D.L."/>
            <person name="Alikhan N.F."/>
            <person name="Baker D."/>
            <person name="Gharbi K."/>
            <person name="Hall N."/>
            <person name="Watson M."/>
            <person name="Adriaenssens E.M."/>
            <person name="Foster-Nyarko E."/>
            <person name="Jarju S."/>
            <person name="Secka A."/>
            <person name="Antonio M."/>
            <person name="Oren A."/>
            <person name="Chaudhuri R.R."/>
            <person name="La Ragione R."/>
            <person name="Hildebrand F."/>
            <person name="Pallen M.J."/>
        </authorList>
    </citation>
    <scope>NUCLEOTIDE SEQUENCE</scope>
    <source>
        <strain evidence="5">ChiHejej3B27-3195</strain>
    </source>
</reference>
<dbReference type="SUPFAM" id="SSF48008">
    <property type="entry name" value="GntR ligand-binding domain-like"/>
    <property type="match status" value="1"/>
</dbReference>
<dbReference type="EMBL" id="DXGD01000471">
    <property type="protein sequence ID" value="HIX00981.1"/>
    <property type="molecule type" value="Genomic_DNA"/>
</dbReference>
<keyword evidence="2" id="KW-0238">DNA-binding</keyword>
<organism evidence="5 6">
    <name type="scientific">Candidatus Nesterenkonia stercoripullorum</name>
    <dbReference type="NCBI Taxonomy" id="2838701"/>
    <lineage>
        <taxon>Bacteria</taxon>
        <taxon>Bacillati</taxon>
        <taxon>Actinomycetota</taxon>
        <taxon>Actinomycetes</taxon>
        <taxon>Micrococcales</taxon>
        <taxon>Micrococcaceae</taxon>
        <taxon>Nesterenkonia</taxon>
    </lineage>
</organism>
<dbReference type="Gene3D" id="1.10.10.10">
    <property type="entry name" value="Winged helix-like DNA-binding domain superfamily/Winged helix DNA-binding domain"/>
    <property type="match status" value="1"/>
</dbReference>
<dbReference type="SMART" id="SM00345">
    <property type="entry name" value="HTH_GNTR"/>
    <property type="match status" value="1"/>
</dbReference>
<keyword evidence="1" id="KW-0805">Transcription regulation</keyword>
<keyword evidence="3" id="KW-0804">Transcription</keyword>
<dbReference type="GO" id="GO:0003700">
    <property type="term" value="F:DNA-binding transcription factor activity"/>
    <property type="evidence" value="ECO:0007669"/>
    <property type="project" value="InterPro"/>
</dbReference>
<dbReference type="InterPro" id="IPR036390">
    <property type="entry name" value="WH_DNA-bd_sf"/>
</dbReference>
<evidence type="ECO:0000313" key="5">
    <source>
        <dbReference type="EMBL" id="HIX00981.1"/>
    </source>
</evidence>
<dbReference type="AlphaFoldDB" id="A0A9D1UV67"/>
<evidence type="ECO:0000256" key="3">
    <source>
        <dbReference type="ARBA" id="ARBA00023163"/>
    </source>
</evidence>
<dbReference type="PROSITE" id="PS50949">
    <property type="entry name" value="HTH_GNTR"/>
    <property type="match status" value="1"/>
</dbReference>
<dbReference type="InterPro" id="IPR000524">
    <property type="entry name" value="Tscrpt_reg_HTH_GntR"/>
</dbReference>
<dbReference type="Pfam" id="PF07729">
    <property type="entry name" value="FCD"/>
    <property type="match status" value="1"/>
</dbReference>
<evidence type="ECO:0000313" key="6">
    <source>
        <dbReference type="Proteomes" id="UP000824151"/>
    </source>
</evidence>
<dbReference type="GO" id="GO:0003677">
    <property type="term" value="F:DNA binding"/>
    <property type="evidence" value="ECO:0007669"/>
    <property type="project" value="UniProtKB-KW"/>
</dbReference>
<dbReference type="PANTHER" id="PTHR43537:SF5">
    <property type="entry name" value="UXU OPERON TRANSCRIPTIONAL REGULATOR"/>
    <property type="match status" value="1"/>
</dbReference>
<proteinExistence type="predicted"/>
<dbReference type="SUPFAM" id="SSF46785">
    <property type="entry name" value="Winged helix' DNA-binding domain"/>
    <property type="match status" value="1"/>
</dbReference>
<dbReference type="SMART" id="SM00895">
    <property type="entry name" value="FCD"/>
    <property type="match status" value="1"/>
</dbReference>
<accession>A0A9D1UV67</accession>
<sequence length="205" mass="23088">MNRLTQVDVVYEKLRGMVLEGTLSPGFDLNERAVAELVGTSRTPVREAVARLVDDGLAEREQRRTKVTAWDEESTGQLYEMRILLESEAARLAAMRRSPHATIRLKAALDTQRNLVNPSPAERRDSTYAFHNELWQACGNPFLLEANQKYGTQSLSIAPTSLRSDERWEASVAEHQELLTAVIEHRASDAAELMRGHLESAMHHL</sequence>
<dbReference type="Proteomes" id="UP000824151">
    <property type="component" value="Unassembled WGS sequence"/>
</dbReference>
<dbReference type="PANTHER" id="PTHR43537">
    <property type="entry name" value="TRANSCRIPTIONAL REGULATOR, GNTR FAMILY"/>
    <property type="match status" value="1"/>
</dbReference>
<protein>
    <submittedName>
        <fullName evidence="5">GntR family transcriptional regulator</fullName>
    </submittedName>
</protein>
<name>A0A9D1UV67_9MICC</name>
<comment type="caution">
    <text evidence="5">The sequence shown here is derived from an EMBL/GenBank/DDBJ whole genome shotgun (WGS) entry which is preliminary data.</text>
</comment>
<evidence type="ECO:0000256" key="2">
    <source>
        <dbReference type="ARBA" id="ARBA00023125"/>
    </source>
</evidence>
<gene>
    <name evidence="5" type="ORF">H9871_12660</name>
</gene>
<dbReference type="Gene3D" id="1.20.120.530">
    <property type="entry name" value="GntR ligand-binding domain-like"/>
    <property type="match status" value="1"/>
</dbReference>
<dbReference type="InterPro" id="IPR008920">
    <property type="entry name" value="TF_FadR/GntR_C"/>
</dbReference>
<dbReference type="InterPro" id="IPR011711">
    <property type="entry name" value="GntR_C"/>
</dbReference>